<evidence type="ECO:0000256" key="1">
    <source>
        <dbReference type="ARBA" id="ARBA00022478"/>
    </source>
</evidence>
<dbReference type="PANTHER" id="PTHR11800">
    <property type="entry name" value="DNA-DIRECTED RNA POLYMERASE"/>
    <property type="match status" value="1"/>
</dbReference>
<dbReference type="GO" id="GO:0003677">
    <property type="term" value="F:DNA binding"/>
    <property type="evidence" value="ECO:0007669"/>
    <property type="project" value="InterPro"/>
</dbReference>
<dbReference type="PROSITE" id="PS00446">
    <property type="entry name" value="RNA_POL_D_30KD"/>
    <property type="match status" value="1"/>
</dbReference>
<keyword evidence="2" id="KW-0804">Transcription</keyword>
<feature type="compositionally biased region" description="Gly residues" evidence="3">
    <location>
        <begin position="317"/>
        <end position="347"/>
    </location>
</feature>
<dbReference type="SMART" id="SM00662">
    <property type="entry name" value="RPOLD"/>
    <property type="match status" value="1"/>
</dbReference>
<dbReference type="AlphaFoldDB" id="A0A1C7LT84"/>
<dbReference type="InterPro" id="IPR001514">
    <property type="entry name" value="DNA-dir_RNA_pol_30-40kDasu_CS"/>
</dbReference>
<dbReference type="EMBL" id="LUGG01000025">
    <property type="protein sequence ID" value="OBZ67267.1"/>
    <property type="molecule type" value="Genomic_DNA"/>
</dbReference>
<sequence length="434" mass="46423">MQSSHENDPIVRIRELKTDRVNFTLQNVDLAFANSFRRVMMADLPTVAIDMVEIESNTTVLPDEFIAHRLGMVPLISTNCDEGMRYTRDCTCDDRCQFCAVELVLNVACTDDGRTMDVTSAMLEVVPSAGSGGFGGYNSDMEGGDELAKRGENFGHPVGKGTSACFWVLKEVDSVMHLWCRRCVCLTRSDMQDTEGQELKLRCIAKKGIAKEHAKWSPCSAVSFEYDPYNKLRHTSYWFESDERAEWPLSDNAQEEEPPRDDVPFDFTAKPEKFYMEVETDGSLGPKEVVMKGLQELQTKLANLILGLKSEPELDGIQGGDVAMGGASGQNGRPPGGGGGGGWGQQQGPGSRWWRWLEPKSNGGTGGGGGWGGSPPRASGGGGGGWSPAPAVGGAWGGVPASGWGAPTGGDSAGGAGSNTGWGSPAQQQNGWNV</sequence>
<comment type="caution">
    <text evidence="5">The sequence shown here is derived from an EMBL/GenBank/DDBJ whole genome shotgun (WGS) entry which is preliminary data.</text>
</comment>
<evidence type="ECO:0000313" key="6">
    <source>
        <dbReference type="Proteomes" id="UP000092993"/>
    </source>
</evidence>
<evidence type="ECO:0000259" key="4">
    <source>
        <dbReference type="SMART" id="SM00662"/>
    </source>
</evidence>
<keyword evidence="1 5" id="KW-0240">DNA-directed RNA polymerase</keyword>
<reference evidence="5 6" key="1">
    <citation type="submission" date="2016-03" db="EMBL/GenBank/DDBJ databases">
        <title>Whole genome sequencing of Grifola frondosa 9006-11.</title>
        <authorList>
            <person name="Min B."/>
            <person name="Park H."/>
            <person name="Kim J.-G."/>
            <person name="Cho H."/>
            <person name="Oh Y.-L."/>
            <person name="Kong W.-S."/>
            <person name="Choi I.-G."/>
        </authorList>
    </citation>
    <scope>NUCLEOTIDE SEQUENCE [LARGE SCALE GENOMIC DNA]</scope>
    <source>
        <strain evidence="5 6">9006-11</strain>
    </source>
</reference>
<accession>A0A1C7LT84</accession>
<proteinExistence type="inferred from homology"/>
<dbReference type="HAMAP" id="MF_00320">
    <property type="entry name" value="RNApol_arch_Rpo3"/>
    <property type="match status" value="1"/>
</dbReference>
<dbReference type="Gene3D" id="2.170.120.12">
    <property type="entry name" value="DNA-directed RNA polymerase, insert domain"/>
    <property type="match status" value="1"/>
</dbReference>
<feature type="compositionally biased region" description="Low complexity" evidence="3">
    <location>
        <begin position="387"/>
        <end position="405"/>
    </location>
</feature>
<feature type="compositionally biased region" description="Gly residues" evidence="3">
    <location>
        <begin position="406"/>
        <end position="420"/>
    </location>
</feature>
<dbReference type="SUPFAM" id="SSF56553">
    <property type="entry name" value="Insert subdomain of RNA polymerase alpha subunit"/>
    <property type="match status" value="2"/>
</dbReference>
<keyword evidence="6" id="KW-1185">Reference proteome</keyword>
<dbReference type="GO" id="GO:0006366">
    <property type="term" value="P:transcription by RNA polymerase II"/>
    <property type="evidence" value="ECO:0007669"/>
    <property type="project" value="TreeGrafter"/>
</dbReference>
<dbReference type="GO" id="GO:0005665">
    <property type="term" value="C:RNA polymerase II, core complex"/>
    <property type="evidence" value="ECO:0007669"/>
    <property type="project" value="TreeGrafter"/>
</dbReference>
<dbReference type="Proteomes" id="UP000092993">
    <property type="component" value="Unassembled WGS sequence"/>
</dbReference>
<evidence type="ECO:0000256" key="2">
    <source>
        <dbReference type="ARBA" id="ARBA00023163"/>
    </source>
</evidence>
<dbReference type="InterPro" id="IPR036603">
    <property type="entry name" value="RBP11-like"/>
</dbReference>
<dbReference type="GO" id="GO:0003899">
    <property type="term" value="F:DNA-directed RNA polymerase activity"/>
    <property type="evidence" value="ECO:0007669"/>
    <property type="project" value="InterPro"/>
</dbReference>
<evidence type="ECO:0000256" key="3">
    <source>
        <dbReference type="SAM" id="MobiDB-lite"/>
    </source>
</evidence>
<dbReference type="OrthoDB" id="270173at2759"/>
<dbReference type="InterPro" id="IPR022842">
    <property type="entry name" value="RNAP_Rpo3/Rpb3/RPAC1"/>
</dbReference>
<organism evidence="5 6">
    <name type="scientific">Grifola frondosa</name>
    <name type="common">Maitake</name>
    <name type="synonym">Polyporus frondosus</name>
    <dbReference type="NCBI Taxonomy" id="5627"/>
    <lineage>
        <taxon>Eukaryota</taxon>
        <taxon>Fungi</taxon>
        <taxon>Dikarya</taxon>
        <taxon>Basidiomycota</taxon>
        <taxon>Agaricomycotina</taxon>
        <taxon>Agaricomycetes</taxon>
        <taxon>Polyporales</taxon>
        <taxon>Grifolaceae</taxon>
        <taxon>Grifola</taxon>
    </lineage>
</organism>
<dbReference type="OMA" id="PPILICK"/>
<name>A0A1C7LT84_GRIFR</name>
<feature type="compositionally biased region" description="Gly residues" evidence="3">
    <location>
        <begin position="363"/>
        <end position="386"/>
    </location>
</feature>
<feature type="region of interest" description="Disordered" evidence="3">
    <location>
        <begin position="317"/>
        <end position="434"/>
    </location>
</feature>
<dbReference type="STRING" id="5627.A0A1C7LT84"/>
<dbReference type="Gene3D" id="3.30.1360.10">
    <property type="entry name" value="RNA polymerase, RBP11-like subunit"/>
    <property type="match status" value="1"/>
</dbReference>
<dbReference type="PANTHER" id="PTHR11800:SF2">
    <property type="entry name" value="DNA-DIRECTED RNA POLYMERASE II SUBUNIT RPB3"/>
    <property type="match status" value="1"/>
</dbReference>
<protein>
    <submittedName>
        <fullName evidence="5">DNA-directed RNA polymerase II subunit RPB3</fullName>
    </submittedName>
</protein>
<feature type="domain" description="DNA-directed RNA polymerase RpoA/D/Rpb3-type" evidence="4">
    <location>
        <begin position="20"/>
        <end position="307"/>
    </location>
</feature>
<evidence type="ECO:0000313" key="5">
    <source>
        <dbReference type="EMBL" id="OBZ67267.1"/>
    </source>
</evidence>
<dbReference type="InterPro" id="IPR011263">
    <property type="entry name" value="DNA-dir_RNA_pol_RpoA/D/Rpb3"/>
</dbReference>
<dbReference type="GO" id="GO:0046983">
    <property type="term" value="F:protein dimerization activity"/>
    <property type="evidence" value="ECO:0007669"/>
    <property type="project" value="InterPro"/>
</dbReference>
<dbReference type="SUPFAM" id="SSF55257">
    <property type="entry name" value="RBP11-like subunits of RNA polymerase"/>
    <property type="match status" value="1"/>
</dbReference>
<gene>
    <name evidence="5" type="primary">rpb3</name>
    <name evidence="5" type="ORF">A0H81_12761</name>
</gene>
<feature type="compositionally biased region" description="Polar residues" evidence="3">
    <location>
        <begin position="421"/>
        <end position="434"/>
    </location>
</feature>
<dbReference type="Pfam" id="PF01193">
    <property type="entry name" value="RNA_pol_L"/>
    <property type="match status" value="1"/>
</dbReference>
<dbReference type="InterPro" id="IPR050518">
    <property type="entry name" value="Rpo3/RPB3_RNA_Pol_subunit"/>
</dbReference>
<dbReference type="InterPro" id="IPR036643">
    <property type="entry name" value="RNApol_insert_sf"/>
</dbReference>
<dbReference type="CDD" id="cd07031">
    <property type="entry name" value="RNAP_II_RPB3"/>
    <property type="match status" value="1"/>
</dbReference>